<proteinExistence type="predicted"/>
<reference evidence="2" key="2">
    <citation type="submission" date="2021-04" db="EMBL/GenBank/DDBJ databases">
        <authorList>
            <person name="Gilroy R."/>
        </authorList>
    </citation>
    <scope>NUCLEOTIDE SEQUENCE</scope>
    <source>
        <strain evidence="2">CHK178-16964</strain>
    </source>
</reference>
<dbReference type="EMBL" id="DWZA01000060">
    <property type="protein sequence ID" value="HJA71307.1"/>
    <property type="molecule type" value="Genomic_DNA"/>
</dbReference>
<organism evidence="2 3">
    <name type="scientific">Candidatus Lachnoclostridium stercoravium</name>
    <dbReference type="NCBI Taxonomy" id="2838633"/>
    <lineage>
        <taxon>Bacteria</taxon>
        <taxon>Bacillati</taxon>
        <taxon>Bacillota</taxon>
        <taxon>Clostridia</taxon>
        <taxon>Lachnospirales</taxon>
        <taxon>Lachnospiraceae</taxon>
    </lineage>
</organism>
<sequence>MYSKGDYVNYSTQGICEIEDIRLIRFNSDPRARRYYILKPVQQKNACIYVPVDNQKLIGQMRPVLSSDEIDRIILSIKNSKISWIEDRKQRTSEFQSILSRRDEKELLQLASCLYLKSKDGTKGLCSGDLQILKKVETIIEQEFSFSLKIDPQDIGTYIRQKLNLSETNGFPKGFGIFPK</sequence>
<dbReference type="Pfam" id="PF02559">
    <property type="entry name" value="CarD_TRCF_RID"/>
    <property type="match status" value="1"/>
</dbReference>
<feature type="domain" description="CarD-like/TRCF RNAP-interacting" evidence="1">
    <location>
        <begin position="1"/>
        <end position="115"/>
    </location>
</feature>
<name>A0A9D2HI61_9FIRM</name>
<dbReference type="InterPro" id="IPR036101">
    <property type="entry name" value="CarD-like/TRCF_RID_sf"/>
</dbReference>
<evidence type="ECO:0000313" key="3">
    <source>
        <dbReference type="Proteomes" id="UP000823900"/>
    </source>
</evidence>
<comment type="caution">
    <text evidence="2">The sequence shown here is derived from an EMBL/GenBank/DDBJ whole genome shotgun (WGS) entry which is preliminary data.</text>
</comment>
<reference evidence="2" key="1">
    <citation type="journal article" date="2021" name="PeerJ">
        <title>Extensive microbial diversity within the chicken gut microbiome revealed by metagenomics and culture.</title>
        <authorList>
            <person name="Gilroy R."/>
            <person name="Ravi A."/>
            <person name="Getino M."/>
            <person name="Pursley I."/>
            <person name="Horton D.L."/>
            <person name="Alikhan N.F."/>
            <person name="Baker D."/>
            <person name="Gharbi K."/>
            <person name="Hall N."/>
            <person name="Watson M."/>
            <person name="Adriaenssens E.M."/>
            <person name="Foster-Nyarko E."/>
            <person name="Jarju S."/>
            <person name="Secka A."/>
            <person name="Antonio M."/>
            <person name="Oren A."/>
            <person name="Chaudhuri R.R."/>
            <person name="La Ragione R."/>
            <person name="Hildebrand F."/>
            <person name="Pallen M.J."/>
        </authorList>
    </citation>
    <scope>NUCLEOTIDE SEQUENCE</scope>
    <source>
        <strain evidence="2">CHK178-16964</strain>
    </source>
</reference>
<dbReference type="InterPro" id="IPR021538">
    <property type="entry name" value="Syntaxin-5_N"/>
</dbReference>
<dbReference type="AlphaFoldDB" id="A0A9D2HI61"/>
<evidence type="ECO:0000313" key="2">
    <source>
        <dbReference type="EMBL" id="HJA71307.1"/>
    </source>
</evidence>
<dbReference type="Proteomes" id="UP000823900">
    <property type="component" value="Unassembled WGS sequence"/>
</dbReference>
<dbReference type="Gene3D" id="2.40.10.170">
    <property type="match status" value="1"/>
</dbReference>
<dbReference type="Gene3D" id="1.20.58.1290">
    <property type="entry name" value="CarD-like, C-terminal domain"/>
    <property type="match status" value="1"/>
</dbReference>
<gene>
    <name evidence="2" type="ORF">IAA07_06955</name>
</gene>
<protein>
    <submittedName>
        <fullName evidence="2">CarD family transcriptional regulator</fullName>
    </submittedName>
</protein>
<dbReference type="InterPro" id="IPR003711">
    <property type="entry name" value="CarD-like/TRCF_RID"/>
</dbReference>
<dbReference type="InterPro" id="IPR042215">
    <property type="entry name" value="CarD-like_C"/>
</dbReference>
<evidence type="ECO:0000259" key="1">
    <source>
        <dbReference type="SMART" id="SM01058"/>
    </source>
</evidence>
<dbReference type="Pfam" id="PF11416">
    <property type="entry name" value="Syntaxin-5_N"/>
    <property type="match status" value="1"/>
</dbReference>
<dbReference type="SUPFAM" id="SSF141259">
    <property type="entry name" value="CarD-like"/>
    <property type="match status" value="1"/>
</dbReference>
<dbReference type="SMART" id="SM01058">
    <property type="entry name" value="CarD_TRCF"/>
    <property type="match status" value="1"/>
</dbReference>
<accession>A0A9D2HI61</accession>